<organism evidence="2 3">
    <name type="scientific">Psychrobacter urativorans</name>
    <dbReference type="NCBI Taxonomy" id="45610"/>
    <lineage>
        <taxon>Bacteria</taxon>
        <taxon>Pseudomonadati</taxon>
        <taxon>Pseudomonadota</taxon>
        <taxon>Gammaproteobacteria</taxon>
        <taxon>Moraxellales</taxon>
        <taxon>Moraxellaceae</taxon>
        <taxon>Psychrobacter</taxon>
    </lineage>
</organism>
<feature type="transmembrane region" description="Helical" evidence="1">
    <location>
        <begin position="6"/>
        <end position="26"/>
    </location>
</feature>
<dbReference type="InterPro" id="IPR008621">
    <property type="entry name" value="Cbb3-typ_cyt_oxidase_comp"/>
</dbReference>
<keyword evidence="1" id="KW-0812">Transmembrane</keyword>
<dbReference type="AlphaFoldDB" id="A0A0M4T8X0"/>
<keyword evidence="1" id="KW-0472">Membrane</keyword>
<accession>A0A0M4T8X0</accession>
<sequence>MGIGELQTIATVSAFIAFVGVAWWAYSPKNKKRFEEDAQLALDDEDKESLSDEQRNKDEQ</sequence>
<evidence type="ECO:0000256" key="1">
    <source>
        <dbReference type="SAM" id="Phobius"/>
    </source>
</evidence>
<protein>
    <submittedName>
        <fullName evidence="2">Cytochrome C</fullName>
    </submittedName>
</protein>
<reference evidence="2 3" key="1">
    <citation type="submission" date="2015-09" db="EMBL/GenBank/DDBJ databases">
        <title>Complete genome of Psychrobacter urativorans R10.10B.</title>
        <authorList>
            <person name="See-Too W.S."/>
            <person name="Chan K.G."/>
        </authorList>
    </citation>
    <scope>NUCLEOTIDE SEQUENCE [LARGE SCALE GENOMIC DNA]</scope>
    <source>
        <strain evidence="2 3">R10.10B</strain>
    </source>
</reference>
<keyword evidence="3" id="KW-1185">Reference proteome</keyword>
<evidence type="ECO:0000313" key="3">
    <source>
        <dbReference type="Proteomes" id="UP000059847"/>
    </source>
</evidence>
<dbReference type="OrthoDB" id="6402501at2"/>
<dbReference type="CDD" id="cd01324">
    <property type="entry name" value="cbb3_Oxidase_CcoQ"/>
    <property type="match status" value="1"/>
</dbReference>
<evidence type="ECO:0000313" key="2">
    <source>
        <dbReference type="EMBL" id="ALF60396.1"/>
    </source>
</evidence>
<gene>
    <name evidence="2" type="ORF">AOC03_10370</name>
</gene>
<dbReference type="STRING" id="45610.AOC03_10370"/>
<dbReference type="KEGG" id="pur:AOC03_10370"/>
<name>A0A0M4T8X0_9GAMM</name>
<dbReference type="Proteomes" id="UP000059847">
    <property type="component" value="Chromosome"/>
</dbReference>
<dbReference type="Pfam" id="PF05545">
    <property type="entry name" value="FixQ"/>
    <property type="match status" value="1"/>
</dbReference>
<dbReference type="EMBL" id="CP012678">
    <property type="protein sequence ID" value="ALF60396.1"/>
    <property type="molecule type" value="Genomic_DNA"/>
</dbReference>
<proteinExistence type="predicted"/>
<dbReference type="RefSeq" id="WP_062535757.1">
    <property type="nucleotide sequence ID" value="NZ_CP012678.1"/>
</dbReference>
<keyword evidence="1" id="KW-1133">Transmembrane helix</keyword>